<comment type="subcellular location">
    <subcellularLocation>
        <location evidence="1">Cytoplasm</location>
    </subcellularLocation>
</comment>
<dbReference type="Gene3D" id="1.10.10.10">
    <property type="entry name" value="Winged helix-like DNA-binding domain superfamily/Winged helix DNA-binding domain"/>
    <property type="match status" value="1"/>
</dbReference>
<keyword evidence="4" id="KW-0678">Repressor</keyword>
<keyword evidence="10" id="KW-0408">Iron</keyword>
<dbReference type="GO" id="GO:0000976">
    <property type="term" value="F:transcription cis-regulatory region binding"/>
    <property type="evidence" value="ECO:0007669"/>
    <property type="project" value="TreeGrafter"/>
</dbReference>
<dbReference type="GO" id="GO:0008270">
    <property type="term" value="F:zinc ion binding"/>
    <property type="evidence" value="ECO:0007669"/>
    <property type="project" value="TreeGrafter"/>
</dbReference>
<dbReference type="PANTHER" id="PTHR33202">
    <property type="entry name" value="ZINC UPTAKE REGULATION PROTEIN"/>
    <property type="match status" value="1"/>
</dbReference>
<dbReference type="Proteomes" id="UP000063718">
    <property type="component" value="Unassembled WGS sequence"/>
</dbReference>
<evidence type="ECO:0000256" key="7">
    <source>
        <dbReference type="ARBA" id="ARBA00023125"/>
    </source>
</evidence>
<dbReference type="InterPro" id="IPR036390">
    <property type="entry name" value="WH_DNA-bd_sf"/>
</dbReference>
<dbReference type="InterPro" id="IPR002481">
    <property type="entry name" value="FUR"/>
</dbReference>
<dbReference type="AlphaFoldDB" id="A0A0S6UGK7"/>
<dbReference type="GO" id="GO:0045892">
    <property type="term" value="P:negative regulation of DNA-templated transcription"/>
    <property type="evidence" value="ECO:0007669"/>
    <property type="project" value="TreeGrafter"/>
</dbReference>
<organism evidence="11">
    <name type="scientific">Moorella thermoacetica Y72</name>
    <dbReference type="NCBI Taxonomy" id="1325331"/>
    <lineage>
        <taxon>Bacteria</taxon>
        <taxon>Bacillati</taxon>
        <taxon>Bacillota</taxon>
        <taxon>Clostridia</taxon>
        <taxon>Neomoorellales</taxon>
        <taxon>Neomoorellaceae</taxon>
        <taxon>Neomoorella</taxon>
    </lineage>
</organism>
<proteinExistence type="inferred from homology"/>
<keyword evidence="3" id="KW-0963">Cytoplasm</keyword>
<name>A0A0S6UGK7_NEOTH</name>
<feature type="binding site" evidence="9">
    <location>
        <position position="99"/>
    </location>
    <ligand>
        <name>Zn(2+)</name>
        <dbReference type="ChEBI" id="CHEBI:29105"/>
    </ligand>
</feature>
<gene>
    <name evidence="11" type="ORF">MTY_2005</name>
</gene>
<evidence type="ECO:0000256" key="8">
    <source>
        <dbReference type="ARBA" id="ARBA00023163"/>
    </source>
</evidence>
<keyword evidence="8" id="KW-0804">Transcription</keyword>
<dbReference type="PANTHER" id="PTHR33202:SF1">
    <property type="entry name" value="FERRIC UPTAKE REGULATION PROTEIN"/>
    <property type="match status" value="1"/>
</dbReference>
<evidence type="ECO:0000256" key="9">
    <source>
        <dbReference type="PIRSR" id="PIRSR602481-1"/>
    </source>
</evidence>
<comment type="cofactor">
    <cofactor evidence="10">
        <name>Mn(2+)</name>
        <dbReference type="ChEBI" id="CHEBI:29035"/>
    </cofactor>
    <cofactor evidence="10">
        <name>Fe(2+)</name>
        <dbReference type="ChEBI" id="CHEBI:29033"/>
    </cofactor>
    <text evidence="10">Binds 1 Mn(2+) or Fe(2+) ion per subunit.</text>
</comment>
<keyword evidence="7" id="KW-0238">DNA-binding</keyword>
<keyword evidence="9" id="KW-0479">Metal-binding</keyword>
<evidence type="ECO:0000256" key="4">
    <source>
        <dbReference type="ARBA" id="ARBA00022491"/>
    </source>
</evidence>
<comment type="cofactor">
    <cofactor evidence="9">
        <name>Zn(2+)</name>
        <dbReference type="ChEBI" id="CHEBI:29105"/>
    </cofactor>
    <text evidence="9">Binds 1 zinc ion per subunit.</text>
</comment>
<protein>
    <submittedName>
        <fullName evidence="11">Fe2+/Zn2+ uptake regulation proteins</fullName>
    </submittedName>
</protein>
<dbReference type="Pfam" id="PF01475">
    <property type="entry name" value="FUR"/>
    <property type="match status" value="1"/>
</dbReference>
<feature type="binding site" evidence="9">
    <location>
        <position position="96"/>
    </location>
    <ligand>
        <name>Zn(2+)</name>
        <dbReference type="ChEBI" id="CHEBI:29105"/>
    </ligand>
</feature>
<feature type="binding site" evidence="9">
    <location>
        <position position="136"/>
    </location>
    <ligand>
        <name>Zn(2+)</name>
        <dbReference type="ChEBI" id="CHEBI:29105"/>
    </ligand>
</feature>
<keyword evidence="6" id="KW-0805">Transcription regulation</keyword>
<keyword evidence="5 9" id="KW-0862">Zinc</keyword>
<dbReference type="CDD" id="cd07153">
    <property type="entry name" value="Fur_like"/>
    <property type="match status" value="1"/>
</dbReference>
<evidence type="ECO:0000256" key="6">
    <source>
        <dbReference type="ARBA" id="ARBA00023015"/>
    </source>
</evidence>
<evidence type="ECO:0000256" key="3">
    <source>
        <dbReference type="ARBA" id="ARBA00022490"/>
    </source>
</evidence>
<evidence type="ECO:0000256" key="2">
    <source>
        <dbReference type="ARBA" id="ARBA00007957"/>
    </source>
</evidence>
<dbReference type="GO" id="GO:1900376">
    <property type="term" value="P:regulation of secondary metabolite biosynthetic process"/>
    <property type="evidence" value="ECO:0007669"/>
    <property type="project" value="TreeGrafter"/>
</dbReference>
<dbReference type="Gene3D" id="3.30.1490.190">
    <property type="match status" value="1"/>
</dbReference>
<evidence type="ECO:0000256" key="5">
    <source>
        <dbReference type="ARBA" id="ARBA00022833"/>
    </source>
</evidence>
<accession>A0A0S6UGK7</accession>
<evidence type="ECO:0000256" key="1">
    <source>
        <dbReference type="ARBA" id="ARBA00004496"/>
    </source>
</evidence>
<dbReference type="SUPFAM" id="SSF46785">
    <property type="entry name" value="Winged helix' DNA-binding domain"/>
    <property type="match status" value="1"/>
</dbReference>
<dbReference type="EMBL" id="DF238840">
    <property type="protein sequence ID" value="GAF26665.1"/>
    <property type="molecule type" value="Genomic_DNA"/>
</dbReference>
<dbReference type="GO" id="GO:0005737">
    <property type="term" value="C:cytoplasm"/>
    <property type="evidence" value="ECO:0007669"/>
    <property type="project" value="UniProtKB-SubCell"/>
</dbReference>
<evidence type="ECO:0000256" key="10">
    <source>
        <dbReference type="PIRSR" id="PIRSR602481-2"/>
    </source>
</evidence>
<feature type="binding site" evidence="10">
    <location>
        <position position="128"/>
    </location>
    <ligand>
        <name>Fe cation</name>
        <dbReference type="ChEBI" id="CHEBI:24875"/>
    </ligand>
</feature>
<feature type="binding site" evidence="9">
    <location>
        <position position="139"/>
    </location>
    <ligand>
        <name>Zn(2+)</name>
        <dbReference type="ChEBI" id="CHEBI:29105"/>
    </ligand>
</feature>
<feature type="binding site" evidence="10">
    <location>
        <position position="90"/>
    </location>
    <ligand>
        <name>Fe cation</name>
        <dbReference type="ChEBI" id="CHEBI:24875"/>
    </ligand>
</feature>
<reference evidence="11" key="1">
    <citation type="journal article" date="2014" name="Gene">
        <title>Genome-guided analysis of transformation efficiency and carbon dioxide assimilation by Moorella thermoacetica Y72.</title>
        <authorList>
            <person name="Tsukahara K."/>
            <person name="Kita A."/>
            <person name="Nakashimada Y."/>
            <person name="Hoshino T."/>
            <person name="Murakami K."/>
        </authorList>
    </citation>
    <scope>NUCLEOTIDE SEQUENCE [LARGE SCALE GENOMIC DNA]</scope>
    <source>
        <strain evidence="11">Y72</strain>
    </source>
</reference>
<dbReference type="GO" id="GO:0003700">
    <property type="term" value="F:DNA-binding transcription factor activity"/>
    <property type="evidence" value="ECO:0007669"/>
    <property type="project" value="InterPro"/>
</dbReference>
<dbReference type="InterPro" id="IPR036388">
    <property type="entry name" value="WH-like_DNA-bd_sf"/>
</dbReference>
<dbReference type="InterPro" id="IPR043135">
    <property type="entry name" value="Fur_C"/>
</dbReference>
<sequence length="153" mass="16869">MDLEGESILKTIKRAGYKATPQRRALVNLLLAAGKPLTVAEICQVLQREFPDISSDTVYRNLRLLVDLGLAAQIRAGTAYNDCFEILTEHHYHLVCLGCGAITCLPDCPVSDWQPPAEKLGNFQVTGHSFEIHGFCGRCRQRGLNKGGYHDAS</sequence>
<comment type="similarity">
    <text evidence="2">Belongs to the Fur family.</text>
</comment>
<evidence type="ECO:0000313" key="11">
    <source>
        <dbReference type="EMBL" id="GAF26665.1"/>
    </source>
</evidence>